<dbReference type="Proteomes" id="UP000182692">
    <property type="component" value="Unassembled WGS sequence"/>
</dbReference>
<proteinExistence type="predicted"/>
<dbReference type="AlphaFoldDB" id="A0A1I5T4M4"/>
<evidence type="ECO:0000313" key="1">
    <source>
        <dbReference type="EMBL" id="SFP78002.1"/>
    </source>
</evidence>
<name>A0A1I5T4M4_9GAMM</name>
<reference evidence="1 2" key="1">
    <citation type="submission" date="2016-10" db="EMBL/GenBank/DDBJ databases">
        <authorList>
            <person name="de Groot N.N."/>
        </authorList>
    </citation>
    <scope>NUCLEOTIDE SEQUENCE [LARGE SCALE GENOMIC DNA]</scope>
    <source>
        <strain evidence="1 2">DSM 15893</strain>
    </source>
</reference>
<sequence>MFDLICHIEGGRSYPSQAITLIESGFCFGKRFQIPESASLSFSFIIKDKNLDRGSPILNIGDIPVKLRLDSKDDASSTWISTFKKPFSNYESAYDNIFFNNAGNTVISIEFTNSSICKKLNIDVLASKENEALCQEMLGYMSSKFDDVINLCFSRTLKGTGNDDQSKECNISKLISEAERGISTIESLWPFFSRNIRSVPERNIAIQRGGIPDSPEGLIWLSQNQSNIIFCDINEQTVRINNLPAKIFDSAVEKIKQNTNIKENLVILSYLSQIQKNF</sequence>
<dbReference type="OrthoDB" id="980345at2"/>
<accession>A0A1I5T4M4</accession>
<gene>
    <name evidence="1" type="ORF">SAMN03084138_03093</name>
</gene>
<dbReference type="GeneID" id="35870285"/>
<dbReference type="EMBL" id="FOWR01000024">
    <property type="protein sequence ID" value="SFP78002.1"/>
    <property type="molecule type" value="Genomic_DNA"/>
</dbReference>
<dbReference type="STRING" id="1121869.SAMN03084138_03093"/>
<protein>
    <submittedName>
        <fullName evidence="1">Uncharacterized protein</fullName>
    </submittedName>
</protein>
<dbReference type="RefSeq" id="WP_074927611.1">
    <property type="nucleotide sequence ID" value="NZ_FOWR01000024.1"/>
</dbReference>
<organism evidence="1 2">
    <name type="scientific">Enterovibrio norvegicus DSM 15893</name>
    <dbReference type="NCBI Taxonomy" id="1121869"/>
    <lineage>
        <taxon>Bacteria</taxon>
        <taxon>Pseudomonadati</taxon>
        <taxon>Pseudomonadota</taxon>
        <taxon>Gammaproteobacteria</taxon>
        <taxon>Vibrionales</taxon>
        <taxon>Vibrionaceae</taxon>
        <taxon>Enterovibrio</taxon>
    </lineage>
</organism>
<evidence type="ECO:0000313" key="2">
    <source>
        <dbReference type="Proteomes" id="UP000182692"/>
    </source>
</evidence>